<dbReference type="AlphaFoldDB" id="A0A8S3S445"/>
<organism evidence="2 3">
    <name type="scientific">Mytilus edulis</name>
    <name type="common">Blue mussel</name>
    <dbReference type="NCBI Taxonomy" id="6550"/>
    <lineage>
        <taxon>Eukaryota</taxon>
        <taxon>Metazoa</taxon>
        <taxon>Spiralia</taxon>
        <taxon>Lophotrochozoa</taxon>
        <taxon>Mollusca</taxon>
        <taxon>Bivalvia</taxon>
        <taxon>Autobranchia</taxon>
        <taxon>Pteriomorphia</taxon>
        <taxon>Mytilida</taxon>
        <taxon>Mytiloidea</taxon>
        <taxon>Mytilidae</taxon>
        <taxon>Mytilinae</taxon>
        <taxon>Mytilus</taxon>
    </lineage>
</organism>
<feature type="transmembrane region" description="Helical" evidence="1">
    <location>
        <begin position="197"/>
        <end position="217"/>
    </location>
</feature>
<reference evidence="2" key="1">
    <citation type="submission" date="2021-03" db="EMBL/GenBank/DDBJ databases">
        <authorList>
            <person name="Bekaert M."/>
        </authorList>
    </citation>
    <scope>NUCLEOTIDE SEQUENCE</scope>
</reference>
<proteinExistence type="predicted"/>
<feature type="transmembrane region" description="Helical" evidence="1">
    <location>
        <begin position="261"/>
        <end position="279"/>
    </location>
</feature>
<dbReference type="EMBL" id="CAJPWZ010001335">
    <property type="protein sequence ID" value="CAG2213145.1"/>
    <property type="molecule type" value="Genomic_DNA"/>
</dbReference>
<evidence type="ECO:0000313" key="2">
    <source>
        <dbReference type="EMBL" id="CAG2213145.1"/>
    </source>
</evidence>
<keyword evidence="3" id="KW-1185">Reference proteome</keyword>
<keyword evidence="1" id="KW-0812">Transmembrane</keyword>
<keyword evidence="1" id="KW-0472">Membrane</keyword>
<evidence type="ECO:0000256" key="1">
    <source>
        <dbReference type="SAM" id="Phobius"/>
    </source>
</evidence>
<keyword evidence="1" id="KW-1133">Transmembrane helix</keyword>
<evidence type="ECO:0000313" key="3">
    <source>
        <dbReference type="Proteomes" id="UP000683360"/>
    </source>
</evidence>
<comment type="caution">
    <text evidence="2">The sequence shown here is derived from an EMBL/GenBank/DDBJ whole genome shotgun (WGS) entry which is preliminary data.</text>
</comment>
<protein>
    <submittedName>
        <fullName evidence="2">Uncharacterized protein</fullName>
    </submittedName>
</protein>
<sequence>MEYAHHKRMQKLFQLCGKPALLKILDEYLKENMLSFSVLLDRHKHRVLHLYRLPSACCPNAINCKSPEKLPLVRNQWLILYDDTKNPHCNKVTCVCNVITNHVRASHLDFYILSLLMVTFVAGNSDVMPSIRGLHRECRLCEFMRPKKISNEAFETKWKNASEYLRKLGVTKKQIEEVRTMPVEDIPEYEQPETCQVTLVIIGVPLGIGLAVALTKYKSKKDEYLRNWNTVTNSLLVLGLESTAIDEVKRTIPSPIPVKQILIILGIPIGGAVGLALALSW</sequence>
<gene>
    <name evidence="2" type="ORF">MEDL_27076</name>
</gene>
<dbReference type="Proteomes" id="UP000683360">
    <property type="component" value="Unassembled WGS sequence"/>
</dbReference>
<name>A0A8S3S445_MYTED</name>
<accession>A0A8S3S445</accession>